<dbReference type="SUPFAM" id="SSF103473">
    <property type="entry name" value="MFS general substrate transporter"/>
    <property type="match status" value="1"/>
</dbReference>
<sequence length="564" mass="63030">MGLREKDQKTYEVGDSLLNNKPGQAAATEEETEEDNEGVPTDKGFAWVIVFSVFTIMTIIIGFIRSLSVLFVDISEEFQEKATTVSLMFTVHSLFGSISSIVTSSVIMNKVGVRTICTVAAALNAVFSACLSLAPNIVVFLLLFVFKGVCFGMLLVAPMSLIGFYFKKRRSFASSIATAGMCVAFILFPPITESLRMQFGMRGSFLVIAAIELHMLACGLLLRPVESYKRVYKLRQKQKLLKDEQQFQLSQTYTGPRSNSTTSKDISPSQTDENIDDKAKEDETLLNQVNDIYRDRLLSDSSYSKLQHEDGPSSVEISYTSGSSPIQFTNLKDGDSSLVRSRDNVDARRQARKRSIDFERQASQLSAISMTELAYIAPETIDEEVDEEETEQVLSKKPKRSICSRLLTTFIDVSLFKIWRFRMMMVFILLSVFAQYTIIYMPVICSTIQISKADAAILMTMSGVMDLVTRVITGFIGDFKFVSKPKLVTFSLLVLGTVCHTIRFFTNYTTFIVYAILIGVFGGIRQNFFNIMLIDYVGVQKMAKAYGLASTLATLMLSINHPIV</sequence>
<dbReference type="Pfam" id="PF07690">
    <property type="entry name" value="MFS_1"/>
    <property type="match status" value="1"/>
</dbReference>
<feature type="compositionally biased region" description="Acidic residues" evidence="1">
    <location>
        <begin position="28"/>
        <end position="37"/>
    </location>
</feature>
<feature type="transmembrane region" description="Helical" evidence="2">
    <location>
        <begin position="140"/>
        <end position="165"/>
    </location>
</feature>
<feature type="transmembrane region" description="Helical" evidence="2">
    <location>
        <begin position="203"/>
        <end position="222"/>
    </location>
</feature>
<evidence type="ECO:0000313" key="4">
    <source>
        <dbReference type="Proteomes" id="UP000678393"/>
    </source>
</evidence>
<dbReference type="InterPro" id="IPR050327">
    <property type="entry name" value="Proton-linked_MCT"/>
</dbReference>
<dbReference type="PANTHER" id="PTHR11360">
    <property type="entry name" value="MONOCARBOXYLATE TRANSPORTER"/>
    <property type="match status" value="1"/>
</dbReference>
<evidence type="ECO:0000256" key="1">
    <source>
        <dbReference type="SAM" id="MobiDB-lite"/>
    </source>
</evidence>
<feature type="transmembrane region" description="Helical" evidence="2">
    <location>
        <begin position="424"/>
        <end position="443"/>
    </location>
</feature>
<gene>
    <name evidence="3" type="ORF">CUNI_LOCUS20618</name>
</gene>
<name>A0A8S4A3V3_9EUPU</name>
<feature type="non-terminal residue" evidence="3">
    <location>
        <position position="564"/>
    </location>
</feature>
<evidence type="ECO:0000313" key="3">
    <source>
        <dbReference type="EMBL" id="CAG5135060.1"/>
    </source>
</evidence>
<dbReference type="InterPro" id="IPR011701">
    <property type="entry name" value="MFS"/>
</dbReference>
<dbReference type="Gene3D" id="1.20.1250.20">
    <property type="entry name" value="MFS general substrate transporter like domains"/>
    <property type="match status" value="2"/>
</dbReference>
<keyword evidence="2" id="KW-0812">Transmembrane</keyword>
<feature type="compositionally biased region" description="Polar residues" evidence="1">
    <location>
        <begin position="251"/>
        <end position="272"/>
    </location>
</feature>
<organism evidence="3 4">
    <name type="scientific">Candidula unifasciata</name>
    <dbReference type="NCBI Taxonomy" id="100452"/>
    <lineage>
        <taxon>Eukaryota</taxon>
        <taxon>Metazoa</taxon>
        <taxon>Spiralia</taxon>
        <taxon>Lophotrochozoa</taxon>
        <taxon>Mollusca</taxon>
        <taxon>Gastropoda</taxon>
        <taxon>Heterobranchia</taxon>
        <taxon>Euthyneura</taxon>
        <taxon>Panpulmonata</taxon>
        <taxon>Eupulmonata</taxon>
        <taxon>Stylommatophora</taxon>
        <taxon>Helicina</taxon>
        <taxon>Helicoidea</taxon>
        <taxon>Geomitridae</taxon>
        <taxon>Candidula</taxon>
    </lineage>
</organism>
<dbReference type="InterPro" id="IPR036259">
    <property type="entry name" value="MFS_trans_sf"/>
</dbReference>
<evidence type="ECO:0000256" key="2">
    <source>
        <dbReference type="SAM" id="Phobius"/>
    </source>
</evidence>
<feature type="region of interest" description="Disordered" evidence="1">
    <location>
        <begin position="251"/>
        <end position="281"/>
    </location>
</feature>
<dbReference type="AlphaFoldDB" id="A0A8S4A3V3"/>
<feature type="transmembrane region" description="Helical" evidence="2">
    <location>
        <begin position="511"/>
        <end position="533"/>
    </location>
</feature>
<dbReference type="PANTHER" id="PTHR11360:SF284">
    <property type="entry name" value="EG:103B4.3 PROTEIN-RELATED"/>
    <property type="match status" value="1"/>
</dbReference>
<feature type="transmembrane region" description="Helical" evidence="2">
    <location>
        <begin position="45"/>
        <end position="64"/>
    </location>
</feature>
<feature type="transmembrane region" description="Helical" evidence="2">
    <location>
        <begin position="172"/>
        <end position="191"/>
    </location>
</feature>
<comment type="caution">
    <text evidence="3">The sequence shown here is derived from an EMBL/GenBank/DDBJ whole genome shotgun (WGS) entry which is preliminary data.</text>
</comment>
<keyword evidence="2" id="KW-1133">Transmembrane helix</keyword>
<protein>
    <recommendedName>
        <fullName evidence="5">Monocarboxylate transporter</fullName>
    </recommendedName>
</protein>
<accession>A0A8S4A3V3</accession>
<dbReference type="EMBL" id="CAJHNH020007868">
    <property type="protein sequence ID" value="CAG5135060.1"/>
    <property type="molecule type" value="Genomic_DNA"/>
</dbReference>
<feature type="region of interest" description="Disordered" evidence="1">
    <location>
        <begin position="1"/>
        <end position="39"/>
    </location>
</feature>
<feature type="non-terminal residue" evidence="3">
    <location>
        <position position="1"/>
    </location>
</feature>
<dbReference type="GO" id="GO:0022857">
    <property type="term" value="F:transmembrane transporter activity"/>
    <property type="evidence" value="ECO:0007669"/>
    <property type="project" value="InterPro"/>
</dbReference>
<feature type="transmembrane region" description="Helical" evidence="2">
    <location>
        <begin position="115"/>
        <end position="134"/>
    </location>
</feature>
<reference evidence="3" key="1">
    <citation type="submission" date="2021-04" db="EMBL/GenBank/DDBJ databases">
        <authorList>
            <consortium name="Molecular Ecology Group"/>
        </authorList>
    </citation>
    <scope>NUCLEOTIDE SEQUENCE</scope>
</reference>
<dbReference type="OrthoDB" id="6435476at2759"/>
<keyword evidence="4" id="KW-1185">Reference proteome</keyword>
<feature type="transmembrane region" description="Helical" evidence="2">
    <location>
        <begin position="84"/>
        <end position="108"/>
    </location>
</feature>
<evidence type="ECO:0008006" key="5">
    <source>
        <dbReference type="Google" id="ProtNLM"/>
    </source>
</evidence>
<feature type="compositionally biased region" description="Basic and acidic residues" evidence="1">
    <location>
        <begin position="1"/>
        <end position="12"/>
    </location>
</feature>
<proteinExistence type="predicted"/>
<dbReference type="Proteomes" id="UP000678393">
    <property type="component" value="Unassembled WGS sequence"/>
</dbReference>
<keyword evidence="2" id="KW-0472">Membrane</keyword>